<accession>A0A8J2JTS2</accession>
<feature type="non-terminal residue" evidence="1">
    <location>
        <position position="1"/>
    </location>
</feature>
<evidence type="ECO:0000313" key="1">
    <source>
        <dbReference type="EMBL" id="CAG7726435.1"/>
    </source>
</evidence>
<proteinExistence type="predicted"/>
<gene>
    <name evidence="1" type="ORF">AFUS01_LOCUS15348</name>
</gene>
<evidence type="ECO:0000313" key="2">
    <source>
        <dbReference type="Proteomes" id="UP000708208"/>
    </source>
</evidence>
<keyword evidence="2" id="KW-1185">Reference proteome</keyword>
<dbReference type="Proteomes" id="UP000708208">
    <property type="component" value="Unassembled WGS sequence"/>
</dbReference>
<sequence length="16" mass="1860">MRTKLLFLVLLQEGQA</sequence>
<dbReference type="AlphaFoldDB" id="A0A8J2JTS2"/>
<organism evidence="1 2">
    <name type="scientific">Allacma fusca</name>
    <dbReference type="NCBI Taxonomy" id="39272"/>
    <lineage>
        <taxon>Eukaryota</taxon>
        <taxon>Metazoa</taxon>
        <taxon>Ecdysozoa</taxon>
        <taxon>Arthropoda</taxon>
        <taxon>Hexapoda</taxon>
        <taxon>Collembola</taxon>
        <taxon>Symphypleona</taxon>
        <taxon>Sminthuridae</taxon>
        <taxon>Allacma</taxon>
    </lineage>
</organism>
<dbReference type="EMBL" id="CAJVCH010135504">
    <property type="protein sequence ID" value="CAG7726435.1"/>
    <property type="molecule type" value="Genomic_DNA"/>
</dbReference>
<comment type="caution">
    <text evidence="1">The sequence shown here is derived from an EMBL/GenBank/DDBJ whole genome shotgun (WGS) entry which is preliminary data.</text>
</comment>
<reference evidence="1" key="1">
    <citation type="submission" date="2021-06" db="EMBL/GenBank/DDBJ databases">
        <authorList>
            <person name="Hodson N. C."/>
            <person name="Mongue J. A."/>
            <person name="Jaron S. K."/>
        </authorList>
    </citation>
    <scope>NUCLEOTIDE SEQUENCE</scope>
</reference>
<protein>
    <submittedName>
        <fullName evidence="1">Uncharacterized protein</fullName>
    </submittedName>
</protein>
<name>A0A8J2JTS2_9HEXA</name>